<sequence>MQMGRFPGEGLIPATGLRLVADHPSCYDVASGQGGDWGKSAAKKRRAYVKRFSRYKNPDAVRQVRDMLSRYGLAEFELCTLGPATDHLVGLWHGAATEER</sequence>
<dbReference type="Proteomes" id="UP000729402">
    <property type="component" value="Unassembled WGS sequence"/>
</dbReference>
<keyword evidence="2" id="KW-1185">Reference proteome</keyword>
<reference evidence="1" key="1">
    <citation type="journal article" date="2021" name="bioRxiv">
        <title>Whole Genome Assembly and Annotation of Northern Wild Rice, Zizania palustris L., Supports a Whole Genome Duplication in the Zizania Genus.</title>
        <authorList>
            <person name="Haas M."/>
            <person name="Kono T."/>
            <person name="Macchietto M."/>
            <person name="Millas R."/>
            <person name="McGilp L."/>
            <person name="Shao M."/>
            <person name="Duquette J."/>
            <person name="Hirsch C.N."/>
            <person name="Kimball J."/>
        </authorList>
    </citation>
    <scope>NUCLEOTIDE SEQUENCE</scope>
    <source>
        <tissue evidence="1">Fresh leaf tissue</tissue>
    </source>
</reference>
<dbReference type="GO" id="GO:0030880">
    <property type="term" value="C:RNA polymerase complex"/>
    <property type="evidence" value="ECO:0007669"/>
    <property type="project" value="InterPro"/>
</dbReference>
<dbReference type="GO" id="GO:0006352">
    <property type="term" value="P:DNA-templated transcription initiation"/>
    <property type="evidence" value="ECO:0007669"/>
    <property type="project" value="InterPro"/>
</dbReference>
<evidence type="ECO:0000313" key="2">
    <source>
        <dbReference type="Proteomes" id="UP000729402"/>
    </source>
</evidence>
<protein>
    <submittedName>
        <fullName evidence="1">Uncharacterized protein</fullName>
    </submittedName>
</protein>
<dbReference type="PANTHER" id="PTHR21297">
    <property type="entry name" value="DNA-DIRECTED RNA POLYMERASE II"/>
    <property type="match status" value="1"/>
</dbReference>
<dbReference type="EMBL" id="JAAALK010000283">
    <property type="protein sequence ID" value="KAG8075915.1"/>
    <property type="molecule type" value="Genomic_DNA"/>
</dbReference>
<dbReference type="InterPro" id="IPR005574">
    <property type="entry name" value="Rpb4/RPC9"/>
</dbReference>
<organism evidence="1 2">
    <name type="scientific">Zizania palustris</name>
    <name type="common">Northern wild rice</name>
    <dbReference type="NCBI Taxonomy" id="103762"/>
    <lineage>
        <taxon>Eukaryota</taxon>
        <taxon>Viridiplantae</taxon>
        <taxon>Streptophyta</taxon>
        <taxon>Embryophyta</taxon>
        <taxon>Tracheophyta</taxon>
        <taxon>Spermatophyta</taxon>
        <taxon>Magnoliopsida</taxon>
        <taxon>Liliopsida</taxon>
        <taxon>Poales</taxon>
        <taxon>Poaceae</taxon>
        <taxon>BOP clade</taxon>
        <taxon>Oryzoideae</taxon>
        <taxon>Oryzeae</taxon>
        <taxon>Zizaniinae</taxon>
        <taxon>Zizania</taxon>
    </lineage>
</organism>
<reference evidence="1" key="2">
    <citation type="submission" date="2021-02" db="EMBL/GenBank/DDBJ databases">
        <authorList>
            <person name="Kimball J.A."/>
            <person name="Haas M.W."/>
            <person name="Macchietto M."/>
            <person name="Kono T."/>
            <person name="Duquette J."/>
            <person name="Shao M."/>
        </authorList>
    </citation>
    <scope>NUCLEOTIDE SEQUENCE</scope>
    <source>
        <tissue evidence="1">Fresh leaf tissue</tissue>
    </source>
</reference>
<dbReference type="OrthoDB" id="784883at2759"/>
<accession>A0A8J5VQ54</accession>
<dbReference type="AlphaFoldDB" id="A0A8J5VQ54"/>
<name>A0A8J5VQ54_ZIZPA</name>
<dbReference type="InterPro" id="IPR045222">
    <property type="entry name" value="Rpb4-like"/>
</dbReference>
<comment type="caution">
    <text evidence="1">The sequence shown here is derived from an EMBL/GenBank/DDBJ whole genome shotgun (WGS) entry which is preliminary data.</text>
</comment>
<proteinExistence type="predicted"/>
<gene>
    <name evidence="1" type="ORF">GUJ93_ZPchr0006g43389</name>
</gene>
<dbReference type="Pfam" id="PF03874">
    <property type="entry name" value="RNA_pol_Rpb4"/>
    <property type="match status" value="1"/>
</dbReference>
<evidence type="ECO:0000313" key="1">
    <source>
        <dbReference type="EMBL" id="KAG8075915.1"/>
    </source>
</evidence>